<reference evidence="1 2" key="1">
    <citation type="journal article" date="2006" name="Nature">
        <title>Global trends of whole-genome duplications revealed by the ciliate Paramecium tetraurelia.</title>
        <authorList>
            <consortium name="Genoscope"/>
            <person name="Aury J.-M."/>
            <person name="Jaillon O."/>
            <person name="Duret L."/>
            <person name="Noel B."/>
            <person name="Jubin C."/>
            <person name="Porcel B.M."/>
            <person name="Segurens B."/>
            <person name="Daubin V."/>
            <person name="Anthouard V."/>
            <person name="Aiach N."/>
            <person name="Arnaiz O."/>
            <person name="Billaut A."/>
            <person name="Beisson J."/>
            <person name="Blanc I."/>
            <person name="Bouhouche K."/>
            <person name="Camara F."/>
            <person name="Duharcourt S."/>
            <person name="Guigo R."/>
            <person name="Gogendeau D."/>
            <person name="Katinka M."/>
            <person name="Keller A.-M."/>
            <person name="Kissmehl R."/>
            <person name="Klotz C."/>
            <person name="Koll F."/>
            <person name="Le Moue A."/>
            <person name="Lepere C."/>
            <person name="Malinsky S."/>
            <person name="Nowacki M."/>
            <person name="Nowak J.K."/>
            <person name="Plattner H."/>
            <person name="Poulain J."/>
            <person name="Ruiz F."/>
            <person name="Serrano V."/>
            <person name="Zagulski M."/>
            <person name="Dessen P."/>
            <person name="Betermier M."/>
            <person name="Weissenbach J."/>
            <person name="Scarpelli C."/>
            <person name="Schachter V."/>
            <person name="Sperling L."/>
            <person name="Meyer E."/>
            <person name="Cohen J."/>
            <person name="Wincker P."/>
        </authorList>
    </citation>
    <scope>NUCLEOTIDE SEQUENCE [LARGE SCALE GENOMIC DNA]</scope>
    <source>
        <strain evidence="1 2">Stock d4-2</strain>
    </source>
</reference>
<evidence type="ECO:0000313" key="2">
    <source>
        <dbReference type="Proteomes" id="UP000000600"/>
    </source>
</evidence>
<dbReference type="HOGENOM" id="CLU_2113669_0_0_1"/>
<protein>
    <recommendedName>
        <fullName evidence="3">Flagellar FliJ protein</fullName>
    </recommendedName>
</protein>
<dbReference type="Proteomes" id="UP000000600">
    <property type="component" value="Unassembled WGS sequence"/>
</dbReference>
<gene>
    <name evidence="1" type="ORF">GSPATT00034082001</name>
</gene>
<accession>A0C1D9</accession>
<keyword evidence="2" id="KW-1185">Reference proteome</keyword>
<sequence length="115" mass="13483">MKKLKVELNVAKEKISKGEKSLKQKAMKGGLANFYQREIKKLSSQAQEKHLDLKITNCYIQQYQIEKQAEEIVSKIKQEKKQNFILMKYREQLRNGSTKIAKMNSQGSRMDIDIF</sequence>
<evidence type="ECO:0008006" key="3">
    <source>
        <dbReference type="Google" id="ProtNLM"/>
    </source>
</evidence>
<dbReference type="AlphaFoldDB" id="A0C1D9"/>
<dbReference type="GeneID" id="5017788"/>
<organism evidence="1 2">
    <name type="scientific">Paramecium tetraurelia</name>
    <dbReference type="NCBI Taxonomy" id="5888"/>
    <lineage>
        <taxon>Eukaryota</taxon>
        <taxon>Sar</taxon>
        <taxon>Alveolata</taxon>
        <taxon>Ciliophora</taxon>
        <taxon>Intramacronucleata</taxon>
        <taxon>Oligohymenophorea</taxon>
        <taxon>Peniculida</taxon>
        <taxon>Parameciidae</taxon>
        <taxon>Paramecium</taxon>
    </lineage>
</organism>
<proteinExistence type="predicted"/>
<name>A0C1D9_PARTE</name>
<evidence type="ECO:0000313" key="1">
    <source>
        <dbReference type="EMBL" id="CAK64606.1"/>
    </source>
</evidence>
<dbReference type="InParanoid" id="A0C1D9"/>
<dbReference type="RefSeq" id="XP_001432004.1">
    <property type="nucleotide sequence ID" value="XM_001431967.1"/>
</dbReference>
<dbReference type="KEGG" id="ptm:GSPATT00034082001"/>
<dbReference type="EMBL" id="CT868032">
    <property type="protein sequence ID" value="CAK64606.1"/>
    <property type="molecule type" value="Genomic_DNA"/>
</dbReference>